<protein>
    <submittedName>
        <fullName evidence="2">Uncharacterized protein</fullName>
    </submittedName>
</protein>
<accession>A0A7S2VQL8</accession>
<gene>
    <name evidence="2" type="ORF">BRAN1462_LOCUS62125</name>
</gene>
<dbReference type="InterPro" id="IPR050275">
    <property type="entry name" value="PGM_Phosphatase"/>
</dbReference>
<feature type="region of interest" description="Disordered" evidence="1">
    <location>
        <begin position="266"/>
        <end position="286"/>
    </location>
</feature>
<dbReference type="GO" id="GO:0016791">
    <property type="term" value="F:phosphatase activity"/>
    <property type="evidence" value="ECO:0007669"/>
    <property type="project" value="TreeGrafter"/>
</dbReference>
<evidence type="ECO:0000313" key="2">
    <source>
        <dbReference type="EMBL" id="CAD9644303.1"/>
    </source>
</evidence>
<dbReference type="PANTHER" id="PTHR48100">
    <property type="entry name" value="BROAD-SPECIFICITY PHOSPHATASE YOR283W-RELATED"/>
    <property type="match status" value="1"/>
</dbReference>
<dbReference type="AlphaFoldDB" id="A0A7S2VQL8"/>
<dbReference type="EMBL" id="HBGW01097966">
    <property type="protein sequence ID" value="CAD9644303.1"/>
    <property type="molecule type" value="Transcribed_RNA"/>
</dbReference>
<reference evidence="2" key="1">
    <citation type="submission" date="2021-01" db="EMBL/GenBank/DDBJ databases">
        <authorList>
            <person name="Corre E."/>
            <person name="Pelletier E."/>
            <person name="Niang G."/>
            <person name="Scheremetjew M."/>
            <person name="Finn R."/>
            <person name="Kale V."/>
            <person name="Holt S."/>
            <person name="Cochrane G."/>
            <person name="Meng A."/>
            <person name="Brown T."/>
            <person name="Cohen L."/>
        </authorList>
    </citation>
    <scope>NUCLEOTIDE SEQUENCE</scope>
    <source>
        <strain evidence="2">RCC3387</strain>
    </source>
</reference>
<name>A0A7S2VQL8_9DINO</name>
<proteinExistence type="predicted"/>
<sequence length="286" mass="32159">MAGTMGREGRVFPEYDSDGFVHNEASGFSLYMQERCKRIFFIRHAEGFHNLAERESTVVPKVNILLAENSGDKYVDAKLTPFGEQQCAKLKANIRGDTVWGFDKPLNLDLVVCSPLTRCLQTAVLSLGDPGAPGAPPFIVNELCRERIADYTCDRRRKRSVLKADFPSINFDLVKDEEDTMFLNQKEGDSTEGEAKCSERGVEFLKWLCGRPEIHIAVVTNSVFLKSLFSQFGSNLSREDQECIHKFPANAEMRSIMLCAHRKLASTKEEGEQPPSKKQKTLWNGA</sequence>
<dbReference type="InterPro" id="IPR013078">
    <property type="entry name" value="His_Pase_superF_clade-1"/>
</dbReference>
<dbReference type="GO" id="GO:0005737">
    <property type="term" value="C:cytoplasm"/>
    <property type="evidence" value="ECO:0007669"/>
    <property type="project" value="TreeGrafter"/>
</dbReference>
<dbReference type="Pfam" id="PF00300">
    <property type="entry name" value="His_Phos_1"/>
    <property type="match status" value="1"/>
</dbReference>
<organism evidence="2">
    <name type="scientific">Zooxanthella nutricula</name>
    <dbReference type="NCBI Taxonomy" id="1333877"/>
    <lineage>
        <taxon>Eukaryota</taxon>
        <taxon>Sar</taxon>
        <taxon>Alveolata</taxon>
        <taxon>Dinophyceae</taxon>
        <taxon>Peridiniales</taxon>
        <taxon>Peridiniales incertae sedis</taxon>
        <taxon>Zooxanthella</taxon>
    </lineage>
</organism>
<dbReference type="CDD" id="cd07067">
    <property type="entry name" value="HP_PGM_like"/>
    <property type="match status" value="1"/>
</dbReference>
<dbReference type="Gene3D" id="3.40.50.1240">
    <property type="entry name" value="Phosphoglycerate mutase-like"/>
    <property type="match status" value="1"/>
</dbReference>
<dbReference type="SUPFAM" id="SSF53254">
    <property type="entry name" value="Phosphoglycerate mutase-like"/>
    <property type="match status" value="1"/>
</dbReference>
<evidence type="ECO:0000256" key="1">
    <source>
        <dbReference type="SAM" id="MobiDB-lite"/>
    </source>
</evidence>
<dbReference type="SMART" id="SM00855">
    <property type="entry name" value="PGAM"/>
    <property type="match status" value="1"/>
</dbReference>
<dbReference type="InterPro" id="IPR029033">
    <property type="entry name" value="His_PPase_superfam"/>
</dbReference>
<dbReference type="PANTHER" id="PTHR48100:SF1">
    <property type="entry name" value="HISTIDINE PHOSPHATASE FAMILY PROTEIN-RELATED"/>
    <property type="match status" value="1"/>
</dbReference>